<dbReference type="EMBL" id="JASSZA010000012">
    <property type="protein sequence ID" value="KAK2096601.1"/>
    <property type="molecule type" value="Genomic_DNA"/>
</dbReference>
<proteinExistence type="predicted"/>
<gene>
    <name evidence="2" type="ORF">P7K49_025635</name>
</gene>
<feature type="region of interest" description="Disordered" evidence="1">
    <location>
        <begin position="194"/>
        <end position="228"/>
    </location>
</feature>
<accession>A0ABQ9UHT0</accession>
<feature type="region of interest" description="Disordered" evidence="1">
    <location>
        <begin position="1"/>
        <end position="61"/>
    </location>
</feature>
<reference evidence="2 3" key="1">
    <citation type="submission" date="2023-05" db="EMBL/GenBank/DDBJ databases">
        <title>B98-5 Cell Line De Novo Hybrid Assembly: An Optical Mapping Approach.</title>
        <authorList>
            <person name="Kananen K."/>
            <person name="Auerbach J.A."/>
            <person name="Kautto E."/>
            <person name="Blachly J.S."/>
        </authorList>
    </citation>
    <scope>NUCLEOTIDE SEQUENCE [LARGE SCALE GENOMIC DNA]</scope>
    <source>
        <strain evidence="2">B95-8</strain>
        <tissue evidence="2">Cell line</tissue>
    </source>
</reference>
<name>A0ABQ9UHT0_SAGOE</name>
<keyword evidence="3" id="KW-1185">Reference proteome</keyword>
<evidence type="ECO:0000313" key="3">
    <source>
        <dbReference type="Proteomes" id="UP001266305"/>
    </source>
</evidence>
<comment type="caution">
    <text evidence="2">The sequence shown here is derived from an EMBL/GenBank/DDBJ whole genome shotgun (WGS) entry which is preliminary data.</text>
</comment>
<protein>
    <submittedName>
        <fullName evidence="2">Uncharacterized protein</fullName>
    </submittedName>
</protein>
<organism evidence="2 3">
    <name type="scientific">Saguinus oedipus</name>
    <name type="common">Cotton-top tamarin</name>
    <name type="synonym">Oedipomidas oedipus</name>
    <dbReference type="NCBI Taxonomy" id="9490"/>
    <lineage>
        <taxon>Eukaryota</taxon>
        <taxon>Metazoa</taxon>
        <taxon>Chordata</taxon>
        <taxon>Craniata</taxon>
        <taxon>Vertebrata</taxon>
        <taxon>Euteleostomi</taxon>
        <taxon>Mammalia</taxon>
        <taxon>Eutheria</taxon>
        <taxon>Euarchontoglires</taxon>
        <taxon>Primates</taxon>
        <taxon>Haplorrhini</taxon>
        <taxon>Platyrrhini</taxon>
        <taxon>Cebidae</taxon>
        <taxon>Callitrichinae</taxon>
        <taxon>Saguinus</taxon>
    </lineage>
</organism>
<dbReference type="Proteomes" id="UP001266305">
    <property type="component" value="Unassembled WGS sequence"/>
</dbReference>
<sequence length="245" mass="25768">MESEREATGRLRSPNIAKETEKALGPWEALGEEGMPQGPCSGSGGALGNPTPPPKYTRIPLHEGYSLTTSVSIRLLPGLGDDMVSPPPLSLPRPVSRGRAGSSVEVATPSRSRRSRQPPPPPPPARGNTGHCPAEWGWGPRGARLGLPLSGCGSAPARPRRSSAPRDAPSCLLCGSLACSPLTLWPTPSSLHYKRTTPAQSASLPQPRSGRRDVTSVTSSEGRAQCARGVGHRRGVDFPGGFWEL</sequence>
<evidence type="ECO:0000313" key="2">
    <source>
        <dbReference type="EMBL" id="KAK2096601.1"/>
    </source>
</evidence>
<evidence type="ECO:0000256" key="1">
    <source>
        <dbReference type="SAM" id="MobiDB-lite"/>
    </source>
</evidence>
<feature type="region of interest" description="Disordered" evidence="1">
    <location>
        <begin position="77"/>
        <end position="167"/>
    </location>
</feature>
<feature type="compositionally biased region" description="Polar residues" evidence="1">
    <location>
        <begin position="197"/>
        <end position="206"/>
    </location>
</feature>